<dbReference type="Gene3D" id="3.60.10.10">
    <property type="entry name" value="Endonuclease/exonuclease/phosphatase"/>
    <property type="match status" value="1"/>
</dbReference>
<gene>
    <name evidence="1" type="ORF">Sradi_0484600</name>
</gene>
<dbReference type="PANTHER" id="PTHR33710">
    <property type="entry name" value="BNAC02G09200D PROTEIN"/>
    <property type="match status" value="1"/>
</dbReference>
<evidence type="ECO:0008006" key="2">
    <source>
        <dbReference type="Google" id="ProtNLM"/>
    </source>
</evidence>
<dbReference type="SUPFAM" id="SSF56219">
    <property type="entry name" value="DNase I-like"/>
    <property type="match status" value="1"/>
</dbReference>
<evidence type="ECO:0000313" key="1">
    <source>
        <dbReference type="EMBL" id="KAL0437767.1"/>
    </source>
</evidence>
<proteinExistence type="predicted"/>
<dbReference type="EMBL" id="JACGWJ010000002">
    <property type="protein sequence ID" value="KAL0437767.1"/>
    <property type="molecule type" value="Genomic_DNA"/>
</dbReference>
<sequence length="123" mass="14039">MCWKLVPQFVYCSVHIRSLHIHVLLTVVYGVNDMVGRRELWGDLVRLSHVVAEPWVVGGDFNTVVDTSEVCGHSGDVGGVAEEFQGCLRDTGLIALPMQGEWFTWHNCSRDSRSLWKRLDRIW</sequence>
<reference evidence="1" key="1">
    <citation type="submission" date="2020-06" db="EMBL/GenBank/DDBJ databases">
        <authorList>
            <person name="Li T."/>
            <person name="Hu X."/>
            <person name="Zhang T."/>
            <person name="Song X."/>
            <person name="Zhang H."/>
            <person name="Dai N."/>
            <person name="Sheng W."/>
            <person name="Hou X."/>
            <person name="Wei L."/>
        </authorList>
    </citation>
    <scope>NUCLEOTIDE SEQUENCE</scope>
    <source>
        <strain evidence="1">G02</strain>
        <tissue evidence="1">Leaf</tissue>
    </source>
</reference>
<protein>
    <recommendedName>
        <fullName evidence="2">Endonuclease/exonuclease/phosphatase domain-containing protein</fullName>
    </recommendedName>
</protein>
<dbReference type="AlphaFoldDB" id="A0AAW2W860"/>
<dbReference type="InterPro" id="IPR036691">
    <property type="entry name" value="Endo/exonu/phosph_ase_sf"/>
</dbReference>
<accession>A0AAW2W860</accession>
<organism evidence="1">
    <name type="scientific">Sesamum radiatum</name>
    <name type="common">Black benniseed</name>
    <dbReference type="NCBI Taxonomy" id="300843"/>
    <lineage>
        <taxon>Eukaryota</taxon>
        <taxon>Viridiplantae</taxon>
        <taxon>Streptophyta</taxon>
        <taxon>Embryophyta</taxon>
        <taxon>Tracheophyta</taxon>
        <taxon>Spermatophyta</taxon>
        <taxon>Magnoliopsida</taxon>
        <taxon>eudicotyledons</taxon>
        <taxon>Gunneridae</taxon>
        <taxon>Pentapetalae</taxon>
        <taxon>asterids</taxon>
        <taxon>lamiids</taxon>
        <taxon>Lamiales</taxon>
        <taxon>Pedaliaceae</taxon>
        <taxon>Sesamum</taxon>
    </lineage>
</organism>
<dbReference type="PANTHER" id="PTHR33710:SF71">
    <property type="entry name" value="ENDONUCLEASE_EXONUCLEASE_PHOSPHATASE DOMAIN-CONTAINING PROTEIN"/>
    <property type="match status" value="1"/>
</dbReference>
<reference evidence="1" key="2">
    <citation type="journal article" date="2024" name="Plant">
        <title>Genomic evolution and insights into agronomic trait innovations of Sesamum species.</title>
        <authorList>
            <person name="Miao H."/>
            <person name="Wang L."/>
            <person name="Qu L."/>
            <person name="Liu H."/>
            <person name="Sun Y."/>
            <person name="Le M."/>
            <person name="Wang Q."/>
            <person name="Wei S."/>
            <person name="Zheng Y."/>
            <person name="Lin W."/>
            <person name="Duan Y."/>
            <person name="Cao H."/>
            <person name="Xiong S."/>
            <person name="Wang X."/>
            <person name="Wei L."/>
            <person name="Li C."/>
            <person name="Ma Q."/>
            <person name="Ju M."/>
            <person name="Zhao R."/>
            <person name="Li G."/>
            <person name="Mu C."/>
            <person name="Tian Q."/>
            <person name="Mei H."/>
            <person name="Zhang T."/>
            <person name="Gao T."/>
            <person name="Zhang H."/>
        </authorList>
    </citation>
    <scope>NUCLEOTIDE SEQUENCE</scope>
    <source>
        <strain evidence="1">G02</strain>
    </source>
</reference>
<name>A0AAW2W860_SESRA</name>
<comment type="caution">
    <text evidence="1">The sequence shown here is derived from an EMBL/GenBank/DDBJ whole genome shotgun (WGS) entry which is preliminary data.</text>
</comment>